<dbReference type="PROSITE" id="PS50073">
    <property type="entry name" value="COPPER_FIST_2"/>
    <property type="match status" value="1"/>
</dbReference>
<dbReference type="Pfam" id="PF00649">
    <property type="entry name" value="Copper-fist"/>
    <property type="match status" value="1"/>
</dbReference>
<dbReference type="InterPro" id="IPR051763">
    <property type="entry name" value="Copper_Homeo_Regul"/>
</dbReference>
<dbReference type="SMART" id="SM01090">
    <property type="entry name" value="Copper-fist"/>
    <property type="match status" value="1"/>
</dbReference>
<dbReference type="InterPro" id="IPR036395">
    <property type="entry name" value="Cu_fist_DNA-bd_dom_sf"/>
</dbReference>
<dbReference type="EMBL" id="QEAN01000470">
    <property type="protein sequence ID" value="TPX35413.1"/>
    <property type="molecule type" value="Genomic_DNA"/>
</dbReference>
<sequence length="588" mass="62834">MVVIFQNTKFACTSCQKGHRSQSCDHLHRVLVEIKQKGRPTSQCHHCRTKRVTGTGHSHHKCLCGEAPASSRPKVEVKLNSGTIFRMTCPEAPEAFRAKLVELHNIPITVHHKPKGKNEKGYNPAADGAPPPMGIAGGDPLQARFVMTEWRAELVSCNVVQDSLRDDLDAVNENPCKCHDGNSPCICAGLAKQKSRSRSGSVKSTPSPSRSTQQNSTAKSSTSPPPSTLPTATTRGLYQYSLPIPANQSGLMVYPTNPSIPYPQPYYPTQMTHPLNQYIHNTHNSSPQYAASYSPDLHPPYHYAAPAPQPYPVTGRAYAHNTPHSSTPLPQVPPLPPPPCNDPGDMEGARALMDMLSTMPPGDCARPPGSLPLPPPYYHHPALALPPPPLADAGARDSHAFRCCVGGCACTEELCVCIIDDSCCSSKSSQRINDSRGAYAARNSSGKSCYSATPRHARDTTHLQPRVSCTPSSSCSAGRGMYAAQPYASVLTADCICGCYKAGTECRDCLANNCELHLVGGSNTQSLAEQGSQVVKLDAIRSDLKRECGCNHDVDLSGSCCDGDESNGEGCSCCDSNNHSGGGRACCS</sequence>
<comment type="caution">
    <text evidence="10">The sequence shown here is derived from an EMBL/GenBank/DDBJ whole genome shotgun (WGS) entry which is preliminary data.</text>
</comment>
<dbReference type="FunFam" id="3.90.430.10:FF:000001">
    <property type="entry name" value="Copper fist DNA-binding protein"/>
    <property type="match status" value="1"/>
</dbReference>
<reference evidence="10 11" key="1">
    <citation type="journal article" date="2019" name="Sci. Rep.">
        <title>Comparative genomics of chytrid fungi reveal insights into the obligate biotrophic and pathogenic lifestyle of Synchytrium endobioticum.</title>
        <authorList>
            <person name="van de Vossenberg B.T.L.H."/>
            <person name="Warris S."/>
            <person name="Nguyen H.D.T."/>
            <person name="van Gent-Pelzer M.P.E."/>
            <person name="Joly D.L."/>
            <person name="van de Geest H.C."/>
            <person name="Bonants P.J.M."/>
            <person name="Smith D.S."/>
            <person name="Levesque C.A."/>
            <person name="van der Lee T.A.J."/>
        </authorList>
    </citation>
    <scope>NUCLEOTIDE SEQUENCE [LARGE SCALE GENOMIC DNA]</scope>
    <source>
        <strain evidence="10 11">MB42</strain>
    </source>
</reference>
<dbReference type="GO" id="GO:0000978">
    <property type="term" value="F:RNA polymerase II cis-regulatory region sequence-specific DNA binding"/>
    <property type="evidence" value="ECO:0007669"/>
    <property type="project" value="TreeGrafter"/>
</dbReference>
<evidence type="ECO:0000259" key="9">
    <source>
        <dbReference type="PROSITE" id="PS50073"/>
    </source>
</evidence>
<dbReference type="GO" id="GO:0000981">
    <property type="term" value="F:DNA-binding transcription factor activity, RNA polymerase II-specific"/>
    <property type="evidence" value="ECO:0007669"/>
    <property type="project" value="TreeGrafter"/>
</dbReference>
<keyword evidence="5" id="KW-0805">Transcription regulation</keyword>
<feature type="region of interest" description="Disordered" evidence="8">
    <location>
        <begin position="196"/>
        <end position="233"/>
    </location>
</feature>
<dbReference type="GO" id="GO:0005507">
    <property type="term" value="F:copper ion binding"/>
    <property type="evidence" value="ECO:0007669"/>
    <property type="project" value="InterPro"/>
</dbReference>
<dbReference type="STRING" id="286115.A0A507CCZ8"/>
<evidence type="ECO:0000256" key="2">
    <source>
        <dbReference type="ARBA" id="ARBA00022723"/>
    </source>
</evidence>
<evidence type="ECO:0000256" key="3">
    <source>
        <dbReference type="ARBA" id="ARBA00022833"/>
    </source>
</evidence>
<protein>
    <recommendedName>
        <fullName evidence="9">Copper-fist domain-containing protein</fullName>
    </recommendedName>
</protein>
<dbReference type="AlphaFoldDB" id="A0A507CCZ8"/>
<comment type="subcellular location">
    <subcellularLocation>
        <location evidence="1">Nucleus</location>
    </subcellularLocation>
</comment>
<evidence type="ECO:0000256" key="5">
    <source>
        <dbReference type="ARBA" id="ARBA00023015"/>
    </source>
</evidence>
<feature type="region of interest" description="Disordered" evidence="8">
    <location>
        <begin position="111"/>
        <end position="136"/>
    </location>
</feature>
<evidence type="ECO:0000256" key="6">
    <source>
        <dbReference type="ARBA" id="ARBA00023163"/>
    </source>
</evidence>
<keyword evidence="2" id="KW-0479">Metal-binding</keyword>
<keyword evidence="4" id="KW-0186">Copper</keyword>
<keyword evidence="11" id="KW-1185">Reference proteome</keyword>
<dbReference type="SUPFAM" id="SSF57879">
    <property type="entry name" value="Zinc domain conserved in yeast copper-regulated transcription factors"/>
    <property type="match status" value="1"/>
</dbReference>
<keyword evidence="6" id="KW-0804">Transcription</keyword>
<dbReference type="Gene3D" id="3.90.430.10">
    <property type="entry name" value="Copper fist DNA-binding domain"/>
    <property type="match status" value="1"/>
</dbReference>
<evidence type="ECO:0000256" key="8">
    <source>
        <dbReference type="SAM" id="MobiDB-lite"/>
    </source>
</evidence>
<gene>
    <name evidence="10" type="ORF">SeMB42_g07173</name>
</gene>
<organism evidence="10 11">
    <name type="scientific">Synchytrium endobioticum</name>
    <dbReference type="NCBI Taxonomy" id="286115"/>
    <lineage>
        <taxon>Eukaryota</taxon>
        <taxon>Fungi</taxon>
        <taxon>Fungi incertae sedis</taxon>
        <taxon>Chytridiomycota</taxon>
        <taxon>Chytridiomycota incertae sedis</taxon>
        <taxon>Chytridiomycetes</taxon>
        <taxon>Synchytriales</taxon>
        <taxon>Synchytriaceae</taxon>
        <taxon>Synchytrium</taxon>
    </lineage>
</organism>
<evidence type="ECO:0000313" key="10">
    <source>
        <dbReference type="EMBL" id="TPX35413.1"/>
    </source>
</evidence>
<dbReference type="SMART" id="SM00412">
    <property type="entry name" value="Cu_FIST"/>
    <property type="match status" value="1"/>
</dbReference>
<feature type="compositionally biased region" description="Polar residues" evidence="8">
    <location>
        <begin position="198"/>
        <end position="215"/>
    </location>
</feature>
<keyword evidence="3" id="KW-0862">Zinc</keyword>
<feature type="compositionally biased region" description="Polar residues" evidence="8">
    <location>
        <begin position="442"/>
        <end position="451"/>
    </location>
</feature>
<evidence type="ECO:0000313" key="11">
    <source>
        <dbReference type="Proteomes" id="UP000317494"/>
    </source>
</evidence>
<dbReference type="InterPro" id="IPR001083">
    <property type="entry name" value="Cu_fist_DNA-bd_dom"/>
</dbReference>
<name>A0A507CCZ8_9FUNG</name>
<proteinExistence type="predicted"/>
<dbReference type="VEuPathDB" id="FungiDB:SeMB42_g07173"/>
<dbReference type="PANTHER" id="PTHR28088:SF5">
    <property type="entry name" value="TRANSCRIPTIONAL ACTIVATOR HAA1-RELATED"/>
    <property type="match status" value="1"/>
</dbReference>
<dbReference type="GO" id="GO:0045944">
    <property type="term" value="P:positive regulation of transcription by RNA polymerase II"/>
    <property type="evidence" value="ECO:0007669"/>
    <property type="project" value="TreeGrafter"/>
</dbReference>
<evidence type="ECO:0000256" key="4">
    <source>
        <dbReference type="ARBA" id="ARBA00023008"/>
    </source>
</evidence>
<dbReference type="PRINTS" id="PR00617">
    <property type="entry name" value="COPPERFIST"/>
</dbReference>
<dbReference type="GO" id="GO:0006878">
    <property type="term" value="P:intracellular copper ion homeostasis"/>
    <property type="evidence" value="ECO:0007669"/>
    <property type="project" value="TreeGrafter"/>
</dbReference>
<feature type="domain" description="Copper-fist" evidence="9">
    <location>
        <begin position="2"/>
        <end position="41"/>
    </location>
</feature>
<evidence type="ECO:0000256" key="1">
    <source>
        <dbReference type="ARBA" id="ARBA00004123"/>
    </source>
</evidence>
<dbReference type="GO" id="GO:0005634">
    <property type="term" value="C:nucleus"/>
    <property type="evidence" value="ECO:0007669"/>
    <property type="project" value="UniProtKB-SubCell"/>
</dbReference>
<feature type="region of interest" description="Disordered" evidence="8">
    <location>
        <begin position="313"/>
        <end position="334"/>
    </location>
</feature>
<accession>A0A507CCZ8</accession>
<keyword evidence="7" id="KW-0539">Nucleus</keyword>
<evidence type="ECO:0000256" key="7">
    <source>
        <dbReference type="ARBA" id="ARBA00023242"/>
    </source>
</evidence>
<dbReference type="PANTHER" id="PTHR28088">
    <property type="entry name" value="TRANSCRIPTIONAL ACTIVATOR HAA1-RELATED"/>
    <property type="match status" value="1"/>
</dbReference>
<dbReference type="Proteomes" id="UP000317494">
    <property type="component" value="Unassembled WGS sequence"/>
</dbReference>
<feature type="region of interest" description="Disordered" evidence="8">
    <location>
        <begin position="438"/>
        <end position="465"/>
    </location>
</feature>
<dbReference type="GO" id="GO:0006879">
    <property type="term" value="P:intracellular iron ion homeostasis"/>
    <property type="evidence" value="ECO:0007669"/>
    <property type="project" value="TreeGrafter"/>
</dbReference>